<dbReference type="Proteomes" id="UP001497480">
    <property type="component" value="Unassembled WGS sequence"/>
</dbReference>
<reference evidence="1 2" key="1">
    <citation type="submission" date="2024-03" db="EMBL/GenBank/DDBJ databases">
        <authorList>
            <person name="Martinez-Hernandez J."/>
        </authorList>
    </citation>
    <scope>NUCLEOTIDE SEQUENCE [LARGE SCALE GENOMIC DNA]</scope>
</reference>
<comment type="caution">
    <text evidence="1">The sequence shown here is derived from an EMBL/GenBank/DDBJ whole genome shotgun (WGS) entry which is preliminary data.</text>
</comment>
<keyword evidence="2" id="KW-1185">Reference proteome</keyword>
<dbReference type="EMBL" id="CAXHTB010000013">
    <property type="protein sequence ID" value="CAL0318325.1"/>
    <property type="molecule type" value="Genomic_DNA"/>
</dbReference>
<evidence type="ECO:0000313" key="1">
    <source>
        <dbReference type="EMBL" id="CAL0318325.1"/>
    </source>
</evidence>
<organism evidence="1 2">
    <name type="scientific">Lupinus luteus</name>
    <name type="common">European yellow lupine</name>
    <dbReference type="NCBI Taxonomy" id="3873"/>
    <lineage>
        <taxon>Eukaryota</taxon>
        <taxon>Viridiplantae</taxon>
        <taxon>Streptophyta</taxon>
        <taxon>Embryophyta</taxon>
        <taxon>Tracheophyta</taxon>
        <taxon>Spermatophyta</taxon>
        <taxon>Magnoliopsida</taxon>
        <taxon>eudicotyledons</taxon>
        <taxon>Gunneridae</taxon>
        <taxon>Pentapetalae</taxon>
        <taxon>rosids</taxon>
        <taxon>fabids</taxon>
        <taxon>Fabales</taxon>
        <taxon>Fabaceae</taxon>
        <taxon>Papilionoideae</taxon>
        <taxon>50 kb inversion clade</taxon>
        <taxon>genistoids sensu lato</taxon>
        <taxon>core genistoids</taxon>
        <taxon>Genisteae</taxon>
        <taxon>Lupinus</taxon>
    </lineage>
</organism>
<dbReference type="AlphaFoldDB" id="A0AAV1X9D8"/>
<proteinExistence type="predicted"/>
<accession>A0AAV1X9D8</accession>
<sequence>MGGEISLIICDSPNMQFVSDFLDLKVGAMGGGMFCARERLAKIFHGIIGSGLLVAMRVDSVNNHKVMYSRKKFFPQVVTRVME</sequence>
<name>A0AAV1X9D8_LUPLU</name>
<gene>
    <name evidence="1" type="ORF">LLUT_LOCUS19385</name>
</gene>
<evidence type="ECO:0000313" key="2">
    <source>
        <dbReference type="Proteomes" id="UP001497480"/>
    </source>
</evidence>
<protein>
    <submittedName>
        <fullName evidence="1">Uncharacterized protein</fullName>
    </submittedName>
</protein>